<name>A0A7S4E5K4_9STRA</name>
<evidence type="ECO:0000259" key="3">
    <source>
        <dbReference type="PROSITE" id="PS50011"/>
    </source>
</evidence>
<dbReference type="InterPro" id="IPR011009">
    <property type="entry name" value="Kinase-like_dom_sf"/>
</dbReference>
<evidence type="ECO:0000313" key="5">
    <source>
        <dbReference type="EMBL" id="CAH0374996.1"/>
    </source>
</evidence>
<evidence type="ECO:0000313" key="6">
    <source>
        <dbReference type="Proteomes" id="UP000789595"/>
    </source>
</evidence>
<dbReference type="Pfam" id="PF00069">
    <property type="entry name" value="Pkinase"/>
    <property type="match status" value="1"/>
</dbReference>
<evidence type="ECO:0000313" key="4">
    <source>
        <dbReference type="EMBL" id="CAE0690979.1"/>
    </source>
</evidence>
<dbReference type="EMBL" id="HBIW01007600">
    <property type="protein sequence ID" value="CAE0690979.1"/>
    <property type="molecule type" value="Transcribed_RNA"/>
</dbReference>
<dbReference type="AlphaFoldDB" id="A0A7S4E5K4"/>
<gene>
    <name evidence="4" type="ORF">PCAL00307_LOCUS6415</name>
    <name evidence="5" type="ORF">PECAL_4P23110</name>
</gene>
<dbReference type="PANTHER" id="PTHR11909">
    <property type="entry name" value="CASEIN KINASE-RELATED"/>
    <property type="match status" value="1"/>
</dbReference>
<organism evidence="4">
    <name type="scientific">Pelagomonas calceolata</name>
    <dbReference type="NCBI Taxonomy" id="35677"/>
    <lineage>
        <taxon>Eukaryota</taxon>
        <taxon>Sar</taxon>
        <taxon>Stramenopiles</taxon>
        <taxon>Ochrophyta</taxon>
        <taxon>Pelagophyceae</taxon>
        <taxon>Pelagomonadales</taxon>
        <taxon>Pelagomonadaceae</taxon>
        <taxon>Pelagomonas</taxon>
    </lineage>
</organism>
<feature type="region of interest" description="Disordered" evidence="2">
    <location>
        <begin position="515"/>
        <end position="537"/>
    </location>
</feature>
<evidence type="ECO:0000256" key="1">
    <source>
        <dbReference type="ARBA" id="ARBA00023860"/>
    </source>
</evidence>
<dbReference type="EMBL" id="CAKKNE010000004">
    <property type="protein sequence ID" value="CAH0374996.1"/>
    <property type="molecule type" value="Genomic_DNA"/>
</dbReference>
<dbReference type="PROSITE" id="PS50011">
    <property type="entry name" value="PROTEIN_KINASE_DOM"/>
    <property type="match status" value="1"/>
</dbReference>
<evidence type="ECO:0000256" key="2">
    <source>
        <dbReference type="SAM" id="MobiDB-lite"/>
    </source>
</evidence>
<dbReference type="InterPro" id="IPR000719">
    <property type="entry name" value="Prot_kinase_dom"/>
</dbReference>
<protein>
    <recommendedName>
        <fullName evidence="1">Casein kinase I</fullName>
    </recommendedName>
</protein>
<dbReference type="SUPFAM" id="SSF56112">
    <property type="entry name" value="Protein kinase-like (PK-like)"/>
    <property type="match status" value="1"/>
</dbReference>
<feature type="domain" description="Protein kinase" evidence="3">
    <location>
        <begin position="26"/>
        <end position="391"/>
    </location>
</feature>
<dbReference type="Proteomes" id="UP000789595">
    <property type="component" value="Unassembled WGS sequence"/>
</dbReference>
<reference evidence="4" key="1">
    <citation type="submission" date="2021-01" db="EMBL/GenBank/DDBJ databases">
        <authorList>
            <person name="Corre E."/>
            <person name="Pelletier E."/>
            <person name="Niang G."/>
            <person name="Scheremetjew M."/>
            <person name="Finn R."/>
            <person name="Kale V."/>
            <person name="Holt S."/>
            <person name="Cochrane G."/>
            <person name="Meng A."/>
            <person name="Brown T."/>
            <person name="Cohen L."/>
        </authorList>
    </citation>
    <scope>NUCLEOTIDE SEQUENCE</scope>
    <source>
        <strain evidence="4">CCMP1756</strain>
    </source>
</reference>
<dbReference type="OrthoDB" id="5979581at2759"/>
<keyword evidence="6" id="KW-1185">Reference proteome</keyword>
<dbReference type="GO" id="GO:0004672">
    <property type="term" value="F:protein kinase activity"/>
    <property type="evidence" value="ECO:0007669"/>
    <property type="project" value="InterPro"/>
</dbReference>
<dbReference type="SMART" id="SM00220">
    <property type="entry name" value="S_TKc"/>
    <property type="match status" value="1"/>
</dbReference>
<feature type="compositionally biased region" description="Pro residues" evidence="2">
    <location>
        <begin position="518"/>
        <end position="532"/>
    </location>
</feature>
<dbReference type="Gene3D" id="1.10.510.10">
    <property type="entry name" value="Transferase(Phosphotransferase) domain 1"/>
    <property type="match status" value="1"/>
</dbReference>
<proteinExistence type="predicted"/>
<feature type="region of interest" description="Disordered" evidence="2">
    <location>
        <begin position="417"/>
        <end position="472"/>
    </location>
</feature>
<sequence length="775" mass="84132">MADQSDGEEIVEDTTGLIVETREGRFEVGPLLRRGATGVVHRGRWKESPTRPWVDAVLKLESTSAQKRQMAREVDVYRLLDAAPVPPPRGASFARHVGNLTETIDIGTGPCRLLCMQALGPNLDEVVKERGPLSKQATLAVCRRLIDALQFLHEHSKHAHRDIKPQNICVARKANDPTLYLIDFGLASPLFNVNDEHQPLEEVAPKAAANARRRVVGSVRYLSVHAHQAVERYGRARRAATSRRCDLEAVAYVAMYLHEGRLPWSDLPAKTGPEPDVAIHRAKVRVPPLQLVGPALSTTVGAFLEATRALQHAERPDYAALKRLLTDGSEPPDVGSAWAPRPSLREVEELENRVSVQLRDALAQKVVPSPSNQRTVSPPVAIKSPPLTPLLASTPVHNVGPRPSLPSFEVKSPLPAALRDADGLPPPTPILDTPRRSTAESPHSYDSTKKPPRSALKRKTSESTSAQKRARFSDDVETWELEDLGYASPHTSRPAITAGLSSADVDSVLSRWRGRLLPSPPASAPPGSPKSPPTQTTTATLSRLVPHLSNEKKLAKAARVLTEVLKQAPLAVTGRTAADRARCQALRSAESGALRDAIALSLNGGRAAIIHAKPLRPTYASLFEAALDRCVPGQLPDNIQAEVALWALVCPYNSALGDSEKTTLHEDLTISDLTGSLHILRRCLFLLETKRPKRDDAQRRVDAPEALEPPASIFATRGLEVLLALAGTVRAPDAPRESIVALLQTAKTALAHYLSPAQRRKLETTASTIRATRAS</sequence>
<dbReference type="GO" id="GO:0005524">
    <property type="term" value="F:ATP binding"/>
    <property type="evidence" value="ECO:0007669"/>
    <property type="project" value="InterPro"/>
</dbReference>
<reference evidence="5" key="2">
    <citation type="submission" date="2021-11" db="EMBL/GenBank/DDBJ databases">
        <authorList>
            <consortium name="Genoscope - CEA"/>
            <person name="William W."/>
        </authorList>
    </citation>
    <scope>NUCLEOTIDE SEQUENCE</scope>
</reference>
<dbReference type="InterPro" id="IPR050235">
    <property type="entry name" value="CK1_Ser-Thr_kinase"/>
</dbReference>
<accession>A0A7S4E5K4</accession>